<protein>
    <submittedName>
        <fullName evidence="1">U4/U6 small nuclear ribonucleoprotein prp4</fullName>
        <ecNumber evidence="1">2.7.11.1</ecNumber>
    </submittedName>
</protein>
<evidence type="ECO:0000313" key="2">
    <source>
        <dbReference type="Proteomes" id="UP001165960"/>
    </source>
</evidence>
<name>A0ACC2SMT9_9FUNG</name>
<keyword evidence="2" id="KW-1185">Reference proteome</keyword>
<reference evidence="1" key="1">
    <citation type="submission" date="2022-04" db="EMBL/GenBank/DDBJ databases">
        <title>Genome of the entomopathogenic fungus Entomophthora muscae.</title>
        <authorList>
            <person name="Elya C."/>
            <person name="Lovett B.R."/>
            <person name="Lee E."/>
            <person name="Macias A.M."/>
            <person name="Hajek A.E."/>
            <person name="De Bivort B.L."/>
            <person name="Kasson M.T."/>
            <person name="De Fine Licht H.H."/>
            <person name="Stajich J.E."/>
        </authorList>
    </citation>
    <scope>NUCLEOTIDE SEQUENCE</scope>
    <source>
        <strain evidence="1">Berkeley</strain>
    </source>
</reference>
<gene>
    <name evidence="1" type="primary">PRP4</name>
    <name evidence="1" type="ORF">DSO57_1000073</name>
</gene>
<proteinExistence type="predicted"/>
<sequence length="661" mass="74602">MPLPLAVLSRTISCGKDLAEEGEIIEDSVSSVSSTPKHSKEKHISISASAEIKETSLPPTSNSDRKSSQSSDMKYRRHPASDDRSATRHRSRSRDSKRPRTSDQERSYHSSRSYRDSHRESLSRRSVREIEQSKLSSSYSRHESRSRDHDRDSRRPSKDNILRKPSREESKPKVEGPKSILKKPIDKAPTELPKEEAIDIEYDLEDPEEKENRLIEERRKRRQAILEKHKHLRAEVTAPSPATSDMDTSISANSPLDISKKIACPTLTPVKSESHSPANASSPSNELASADYNPNSGRNIDSKTFLEGNDESDFLKTHPNALNSAQPCTEAKPENNKAEPDENDDFDMFGDEAPLPSIESFNPSALGAVPQVIAHNPALQDNWDDSEGYYRVTLGEVLNERYHVFSVLGKGVFSSVVKAKDLSDPEKVVAIKIIRCNETMHRLGLKEVDILKKLTEADPKNKRHVVRFECHFEFRGHLCMVFESLSMNLREVLKKYGKDVGIAIKAVRIYAQQLFLALSLLKKCDVIHADIKPDNILVSDSHNTLKLCDLGSASYSSDNEITPYLVSRFYRAPEIILGLPYDSAIDVWSAGCSLYEIYTGKILFPGRTNNHMLKLMIDLKGRFPNRMVKRGGFASQHFDENYNFLYHDNGSIKVLFLSPHF</sequence>
<evidence type="ECO:0000313" key="1">
    <source>
        <dbReference type="EMBL" id="KAJ9063486.1"/>
    </source>
</evidence>
<accession>A0ACC2SMT9</accession>
<dbReference type="EMBL" id="QTSX02004971">
    <property type="protein sequence ID" value="KAJ9063486.1"/>
    <property type="molecule type" value="Genomic_DNA"/>
</dbReference>
<organism evidence="1 2">
    <name type="scientific">Entomophthora muscae</name>
    <dbReference type="NCBI Taxonomy" id="34485"/>
    <lineage>
        <taxon>Eukaryota</taxon>
        <taxon>Fungi</taxon>
        <taxon>Fungi incertae sedis</taxon>
        <taxon>Zoopagomycota</taxon>
        <taxon>Entomophthoromycotina</taxon>
        <taxon>Entomophthoromycetes</taxon>
        <taxon>Entomophthorales</taxon>
        <taxon>Entomophthoraceae</taxon>
        <taxon>Entomophthora</taxon>
    </lineage>
</organism>
<keyword evidence="1" id="KW-0687">Ribonucleoprotein</keyword>
<comment type="caution">
    <text evidence="1">The sequence shown here is derived from an EMBL/GenBank/DDBJ whole genome shotgun (WGS) entry which is preliminary data.</text>
</comment>
<keyword evidence="1" id="KW-0808">Transferase</keyword>
<dbReference type="EC" id="2.7.11.1" evidence="1"/>
<dbReference type="Proteomes" id="UP001165960">
    <property type="component" value="Unassembled WGS sequence"/>
</dbReference>